<dbReference type="PROSITE" id="PS50004">
    <property type="entry name" value="C2"/>
    <property type="match status" value="1"/>
</dbReference>
<reference evidence="6 7" key="1">
    <citation type="submission" date="2014-04" db="EMBL/GenBank/DDBJ databases">
        <authorList>
            <consortium name="DOE Joint Genome Institute"/>
            <person name="Kuo A."/>
            <person name="Zuccaro A."/>
            <person name="Kohler A."/>
            <person name="Nagy L.G."/>
            <person name="Floudas D."/>
            <person name="Copeland A."/>
            <person name="Barry K.W."/>
            <person name="Cichocki N."/>
            <person name="Veneault-Fourrey C."/>
            <person name="LaButti K."/>
            <person name="Lindquist E.A."/>
            <person name="Lipzen A."/>
            <person name="Lundell T."/>
            <person name="Morin E."/>
            <person name="Murat C."/>
            <person name="Sun H."/>
            <person name="Tunlid A."/>
            <person name="Henrissat B."/>
            <person name="Grigoriev I.V."/>
            <person name="Hibbett D.S."/>
            <person name="Martin F."/>
            <person name="Nordberg H.P."/>
            <person name="Cantor M.N."/>
            <person name="Hua S.X."/>
        </authorList>
    </citation>
    <scope>NUCLEOTIDE SEQUENCE [LARGE SCALE GENOMIC DNA]</scope>
    <source>
        <strain evidence="6 7">MAFF 305830</strain>
    </source>
</reference>
<evidence type="ECO:0000259" key="5">
    <source>
        <dbReference type="PROSITE" id="PS50008"/>
    </source>
</evidence>
<dbReference type="InterPro" id="IPR001192">
    <property type="entry name" value="PI-PLC_fam"/>
</dbReference>
<keyword evidence="1" id="KW-0807">Transducer</keyword>
<dbReference type="OrthoDB" id="269822at2759"/>
<evidence type="ECO:0000256" key="1">
    <source>
        <dbReference type="ARBA" id="ARBA00023224"/>
    </source>
</evidence>
<accession>A0A0C3AIC4</accession>
<feature type="domain" description="C2" evidence="4">
    <location>
        <begin position="346"/>
        <end position="465"/>
    </location>
</feature>
<dbReference type="PANTHER" id="PTHR10336:SF169">
    <property type="entry name" value="PHOSPHOINOSITIDE PHOSPHOLIPASE C"/>
    <property type="match status" value="1"/>
</dbReference>
<keyword evidence="2" id="KW-0378">Hydrolase</keyword>
<dbReference type="GO" id="GO:0051209">
    <property type="term" value="P:release of sequestered calcium ion into cytosol"/>
    <property type="evidence" value="ECO:0007669"/>
    <property type="project" value="TreeGrafter"/>
</dbReference>
<name>A0A0C3AIC4_SERVB</name>
<feature type="region of interest" description="Disordered" evidence="3">
    <location>
        <begin position="196"/>
        <end position="231"/>
    </location>
</feature>
<dbReference type="SMART" id="SM00149">
    <property type="entry name" value="PLCYc"/>
    <property type="match status" value="1"/>
</dbReference>
<dbReference type="PRINTS" id="PR00390">
    <property type="entry name" value="PHPHLIPASEC"/>
</dbReference>
<dbReference type="SUPFAM" id="SSF49562">
    <property type="entry name" value="C2 domain (Calcium/lipid-binding domain, CaLB)"/>
    <property type="match status" value="1"/>
</dbReference>
<dbReference type="Pfam" id="PF00387">
    <property type="entry name" value="PI-PLC-Y"/>
    <property type="match status" value="1"/>
</dbReference>
<evidence type="ECO:0000256" key="2">
    <source>
        <dbReference type="RuleBase" id="RU361133"/>
    </source>
</evidence>
<protein>
    <recommendedName>
        <fullName evidence="2">Phosphoinositide phospholipase C</fullName>
        <ecNumber evidence="2">3.1.4.11</ecNumber>
    </recommendedName>
</protein>
<comment type="catalytic activity">
    <reaction evidence="2">
        <text>a 1,2-diacyl-sn-glycero-3-phospho-(1D-myo-inositol-4,5-bisphosphate) + H2O = 1D-myo-inositol 1,4,5-trisphosphate + a 1,2-diacyl-sn-glycerol + H(+)</text>
        <dbReference type="Rhea" id="RHEA:33179"/>
        <dbReference type="ChEBI" id="CHEBI:15377"/>
        <dbReference type="ChEBI" id="CHEBI:15378"/>
        <dbReference type="ChEBI" id="CHEBI:17815"/>
        <dbReference type="ChEBI" id="CHEBI:58456"/>
        <dbReference type="ChEBI" id="CHEBI:203600"/>
        <dbReference type="EC" id="3.1.4.11"/>
    </reaction>
</comment>
<evidence type="ECO:0000313" key="7">
    <source>
        <dbReference type="Proteomes" id="UP000054097"/>
    </source>
</evidence>
<reference evidence="7" key="2">
    <citation type="submission" date="2015-01" db="EMBL/GenBank/DDBJ databases">
        <title>Evolutionary Origins and Diversification of the Mycorrhizal Mutualists.</title>
        <authorList>
            <consortium name="DOE Joint Genome Institute"/>
            <consortium name="Mycorrhizal Genomics Consortium"/>
            <person name="Kohler A."/>
            <person name="Kuo A."/>
            <person name="Nagy L.G."/>
            <person name="Floudas D."/>
            <person name="Copeland A."/>
            <person name="Barry K.W."/>
            <person name="Cichocki N."/>
            <person name="Veneault-Fourrey C."/>
            <person name="LaButti K."/>
            <person name="Lindquist E.A."/>
            <person name="Lipzen A."/>
            <person name="Lundell T."/>
            <person name="Morin E."/>
            <person name="Murat C."/>
            <person name="Riley R."/>
            <person name="Ohm R."/>
            <person name="Sun H."/>
            <person name="Tunlid A."/>
            <person name="Henrissat B."/>
            <person name="Grigoriev I.V."/>
            <person name="Hibbett D.S."/>
            <person name="Martin F."/>
        </authorList>
    </citation>
    <scope>NUCLEOTIDE SEQUENCE [LARGE SCALE GENOMIC DNA]</scope>
    <source>
        <strain evidence="7">MAFF 305830</strain>
    </source>
</reference>
<dbReference type="PROSITE" id="PS50007">
    <property type="entry name" value="PIPLC_X_DOMAIN"/>
    <property type="match status" value="1"/>
</dbReference>
<dbReference type="GO" id="GO:0048015">
    <property type="term" value="P:phosphatidylinositol-mediated signaling"/>
    <property type="evidence" value="ECO:0007669"/>
    <property type="project" value="TreeGrafter"/>
</dbReference>
<evidence type="ECO:0000313" key="6">
    <source>
        <dbReference type="EMBL" id="KIM19844.1"/>
    </source>
</evidence>
<dbReference type="AlphaFoldDB" id="A0A0C3AIC4"/>
<dbReference type="SUPFAM" id="SSF51695">
    <property type="entry name" value="PLC-like phosphodiesterases"/>
    <property type="match status" value="1"/>
</dbReference>
<dbReference type="GO" id="GO:0016042">
    <property type="term" value="P:lipid catabolic process"/>
    <property type="evidence" value="ECO:0007669"/>
    <property type="project" value="UniProtKB-KW"/>
</dbReference>
<dbReference type="GO" id="GO:0004435">
    <property type="term" value="F:phosphatidylinositol-4,5-bisphosphate phospholipase C activity"/>
    <property type="evidence" value="ECO:0007669"/>
    <property type="project" value="UniProtKB-EC"/>
</dbReference>
<gene>
    <name evidence="6" type="ORF">M408DRAFT_334242</name>
</gene>
<sequence length="485" mass="54342">MVSAALEEYLAANGDGETFDSLAAKSPIKDVPFDGSHPMTHYFISSSHNTYLLADQLWGKASPQAYATALHGLNARAPARCVEIDVWYTKSKGLIVTHGHTFTGNVPFKDVCQAIGETVQPNDLPVFISLECHVDPDQQPELIKTMEDVWGDKLLKEKLQHLGEKKASPDDLRGRIVMMVEWYPTPGQAASAAIRLDEDDSASSSSDSGDESDNSGRKEMKQFKQTHKNNKAKISDGLAKLGIYANSFKPTPGWLEREIIEPTHALINISESALLDLLKDTKVQDRLIEHGQHHLRRCYPKGLRVDSMNMDPAPIWRCGTHVVGMNMQHWDKGTHINGALFRDTQGFVLKPRSLLGGPKRPGNATLKLTVVGGDDIPLAKDQAIYMNAKLYTHEKRYDWKTKSVKDHKGDPMFNETVEWTYKDDDLVFLKVEMKEDEWGKDDELASYTLLVDRLEQGLRFWPLFDNKGAPSQGKLLVKVEYTGAQ</sequence>
<dbReference type="InterPro" id="IPR035892">
    <property type="entry name" value="C2_domain_sf"/>
</dbReference>
<dbReference type="Pfam" id="PF00168">
    <property type="entry name" value="C2"/>
    <property type="match status" value="1"/>
</dbReference>
<dbReference type="Pfam" id="PF00388">
    <property type="entry name" value="PI-PLC-X"/>
    <property type="match status" value="1"/>
</dbReference>
<dbReference type="InterPro" id="IPR017946">
    <property type="entry name" value="PLC-like_Pdiesterase_TIM-brl"/>
</dbReference>
<keyword evidence="2" id="KW-0443">Lipid metabolism</keyword>
<dbReference type="HOGENOM" id="CLU_002738_3_1_1"/>
<dbReference type="SMART" id="SM00148">
    <property type="entry name" value="PLCXc"/>
    <property type="match status" value="1"/>
</dbReference>
<keyword evidence="7" id="KW-1185">Reference proteome</keyword>
<dbReference type="PANTHER" id="PTHR10336">
    <property type="entry name" value="PHOSPHOINOSITIDE-SPECIFIC PHOSPHOLIPASE C FAMILY PROTEIN"/>
    <property type="match status" value="1"/>
</dbReference>
<organism evidence="6 7">
    <name type="scientific">Serendipita vermifera MAFF 305830</name>
    <dbReference type="NCBI Taxonomy" id="933852"/>
    <lineage>
        <taxon>Eukaryota</taxon>
        <taxon>Fungi</taxon>
        <taxon>Dikarya</taxon>
        <taxon>Basidiomycota</taxon>
        <taxon>Agaricomycotina</taxon>
        <taxon>Agaricomycetes</taxon>
        <taxon>Sebacinales</taxon>
        <taxon>Serendipitaceae</taxon>
        <taxon>Serendipita</taxon>
    </lineage>
</organism>
<proteinExistence type="predicted"/>
<feature type="domain" description="PI-PLC Y-box" evidence="5">
    <location>
        <begin position="238"/>
        <end position="354"/>
    </location>
</feature>
<dbReference type="InterPro" id="IPR001711">
    <property type="entry name" value="PLipase_C_Pinositol-sp_Y"/>
</dbReference>
<keyword evidence="2" id="KW-0442">Lipid degradation</keyword>
<evidence type="ECO:0000256" key="3">
    <source>
        <dbReference type="SAM" id="MobiDB-lite"/>
    </source>
</evidence>
<dbReference type="EC" id="3.1.4.11" evidence="2"/>
<evidence type="ECO:0000259" key="4">
    <source>
        <dbReference type="PROSITE" id="PS50004"/>
    </source>
</evidence>
<dbReference type="InterPro" id="IPR000008">
    <property type="entry name" value="C2_dom"/>
</dbReference>
<dbReference type="EMBL" id="KN824528">
    <property type="protein sequence ID" value="KIM19844.1"/>
    <property type="molecule type" value="Genomic_DNA"/>
</dbReference>
<dbReference type="CDD" id="cd00275">
    <property type="entry name" value="C2_PLC_like"/>
    <property type="match status" value="1"/>
</dbReference>
<dbReference type="Proteomes" id="UP000054097">
    <property type="component" value="Unassembled WGS sequence"/>
</dbReference>
<dbReference type="PROSITE" id="PS50008">
    <property type="entry name" value="PIPLC_Y_DOMAIN"/>
    <property type="match status" value="1"/>
</dbReference>
<dbReference type="InterPro" id="IPR000909">
    <property type="entry name" value="PLipase_C_PInositol-sp_X_dom"/>
</dbReference>
<dbReference type="Gene3D" id="3.20.20.190">
    <property type="entry name" value="Phosphatidylinositol (PI) phosphodiesterase"/>
    <property type="match status" value="1"/>
</dbReference>
<dbReference type="Gene3D" id="2.60.40.150">
    <property type="entry name" value="C2 domain"/>
    <property type="match status" value="1"/>
</dbReference>
<dbReference type="STRING" id="933852.A0A0C3AIC4"/>